<dbReference type="GO" id="GO:0016757">
    <property type="term" value="F:glycosyltransferase activity"/>
    <property type="evidence" value="ECO:0007669"/>
    <property type="project" value="UniProtKB-KW"/>
</dbReference>
<dbReference type="Gene3D" id="3.40.50.2000">
    <property type="entry name" value="Glycogen Phosphorylase B"/>
    <property type="match status" value="2"/>
</dbReference>
<keyword evidence="3" id="KW-1185">Reference proteome</keyword>
<dbReference type="SUPFAM" id="SSF53756">
    <property type="entry name" value="UDP-Glycosyltransferase/glycogen phosphorylase"/>
    <property type="match status" value="1"/>
</dbReference>
<evidence type="ECO:0000256" key="1">
    <source>
        <dbReference type="ARBA" id="ARBA00022676"/>
    </source>
</evidence>
<organism evidence="2 3">
    <name type="scientific">Vigna unguiculata</name>
    <name type="common">Cowpea</name>
    <dbReference type="NCBI Taxonomy" id="3917"/>
    <lineage>
        <taxon>Eukaryota</taxon>
        <taxon>Viridiplantae</taxon>
        <taxon>Streptophyta</taxon>
        <taxon>Embryophyta</taxon>
        <taxon>Tracheophyta</taxon>
        <taxon>Spermatophyta</taxon>
        <taxon>Magnoliopsida</taxon>
        <taxon>eudicotyledons</taxon>
        <taxon>Gunneridae</taxon>
        <taxon>Pentapetalae</taxon>
        <taxon>rosids</taxon>
        <taxon>fabids</taxon>
        <taxon>Fabales</taxon>
        <taxon>Fabaceae</taxon>
        <taxon>Papilionoideae</taxon>
        <taxon>50 kb inversion clade</taxon>
        <taxon>NPAAA clade</taxon>
        <taxon>indigoferoid/millettioid clade</taxon>
        <taxon>Phaseoleae</taxon>
        <taxon>Vigna</taxon>
    </lineage>
</organism>
<dbReference type="PANTHER" id="PTHR48046">
    <property type="entry name" value="UDP-GLYCOSYLTRANSFERASE 72E1"/>
    <property type="match status" value="1"/>
</dbReference>
<accession>A0A4D6MKB1</accession>
<dbReference type="EMBL" id="CP039351">
    <property type="protein sequence ID" value="QCE01438.1"/>
    <property type="molecule type" value="Genomic_DNA"/>
</dbReference>
<reference evidence="2 3" key="1">
    <citation type="submission" date="2019-04" db="EMBL/GenBank/DDBJ databases">
        <title>An improved genome assembly and genetic linkage map for asparagus bean, Vigna unguiculata ssp. sesquipedialis.</title>
        <authorList>
            <person name="Xia Q."/>
            <person name="Zhang R."/>
            <person name="Dong Y."/>
        </authorList>
    </citation>
    <scope>NUCLEOTIDE SEQUENCE [LARGE SCALE GENOMIC DNA]</scope>
    <source>
        <tissue evidence="2">Leaf</tissue>
    </source>
</reference>
<name>A0A4D6MKB1_VIGUN</name>
<sequence>MDQTEPIKIPSYKPIRSEDVFDPMLDRNDKQYTEYLKIANKVLQSDNVLVNTWEELQREELKALREGGSLREALNMKIPTYAVGPLVREPLLETKSSTESLVTWLDQQSSKSVVYVSFGSGGMVSSAQMKELDFFLA</sequence>
<dbReference type="AlphaFoldDB" id="A0A4D6MKB1"/>
<proteinExistence type="predicted"/>
<evidence type="ECO:0000313" key="3">
    <source>
        <dbReference type="Proteomes" id="UP000501690"/>
    </source>
</evidence>
<dbReference type="Proteomes" id="UP000501690">
    <property type="component" value="Linkage Group LG7"/>
</dbReference>
<gene>
    <name evidence="2" type="ORF">DEO72_LG7g2735</name>
</gene>
<evidence type="ECO:0000313" key="2">
    <source>
        <dbReference type="EMBL" id="QCE01438.1"/>
    </source>
</evidence>
<keyword evidence="2" id="KW-0808">Transferase</keyword>
<dbReference type="PANTHER" id="PTHR48046:SF1">
    <property type="entry name" value="GLYCOSYLTRANSFERASE-RELATED"/>
    <property type="match status" value="1"/>
</dbReference>
<protein>
    <submittedName>
        <fullName evidence="2">Coniferyl-alcohol glucosyltransferase</fullName>
    </submittedName>
</protein>
<keyword evidence="1" id="KW-0328">Glycosyltransferase</keyword>